<evidence type="ECO:0000313" key="9">
    <source>
        <dbReference type="Proteomes" id="UP000555393"/>
    </source>
</evidence>
<keyword evidence="2" id="KW-0805">Transcription regulation</keyword>
<dbReference type="SUPFAM" id="SSF46785">
    <property type="entry name" value="Winged helix' DNA-binding domain"/>
    <property type="match status" value="1"/>
</dbReference>
<evidence type="ECO:0000256" key="3">
    <source>
        <dbReference type="ARBA" id="ARBA00023125"/>
    </source>
</evidence>
<dbReference type="RefSeq" id="WP_184220819.1">
    <property type="nucleotide sequence ID" value="NZ_JACIIU010000003.1"/>
</dbReference>
<evidence type="ECO:0000256" key="4">
    <source>
        <dbReference type="ARBA" id="ARBA00023163"/>
    </source>
</evidence>
<feature type="domain" description="HTH gntR-type" evidence="7">
    <location>
        <begin position="16"/>
        <end position="84"/>
    </location>
</feature>
<dbReference type="EMBL" id="JACIIU010000003">
    <property type="protein sequence ID" value="MBB6260445.1"/>
    <property type="molecule type" value="Genomic_DNA"/>
</dbReference>
<evidence type="ECO:0000256" key="2">
    <source>
        <dbReference type="ARBA" id="ARBA00023015"/>
    </source>
</evidence>
<evidence type="ECO:0000256" key="5">
    <source>
        <dbReference type="ARBA" id="ARBA00037357"/>
    </source>
</evidence>
<dbReference type="PROSITE" id="PS50949">
    <property type="entry name" value="HTH_GNTR"/>
    <property type="match status" value="1"/>
</dbReference>
<dbReference type="PANTHER" id="PTHR43537">
    <property type="entry name" value="TRANSCRIPTIONAL REGULATOR, GNTR FAMILY"/>
    <property type="match status" value="1"/>
</dbReference>
<dbReference type="Gene3D" id="1.10.10.10">
    <property type="entry name" value="Winged helix-like DNA-binding domain superfamily/Winged helix DNA-binding domain"/>
    <property type="match status" value="1"/>
</dbReference>
<dbReference type="Gene3D" id="1.20.120.530">
    <property type="entry name" value="GntR ligand-binding domain-like"/>
    <property type="match status" value="1"/>
</dbReference>
<keyword evidence="3" id="KW-0238">DNA-binding</keyword>
<gene>
    <name evidence="8" type="ORF">FHS77_000979</name>
</gene>
<dbReference type="SMART" id="SM00895">
    <property type="entry name" value="FCD"/>
    <property type="match status" value="1"/>
</dbReference>
<reference evidence="8 9" key="1">
    <citation type="submission" date="2020-08" db="EMBL/GenBank/DDBJ databases">
        <title>Genomic Encyclopedia of Type Strains, Phase IV (KMG-IV): sequencing the most valuable type-strain genomes for metagenomic binning, comparative biology and taxonomic classification.</title>
        <authorList>
            <person name="Goeker M."/>
        </authorList>
    </citation>
    <scope>NUCLEOTIDE SEQUENCE [LARGE SCALE GENOMIC DNA]</scope>
    <source>
        <strain evidence="8 9">DSM 22336</strain>
    </source>
</reference>
<proteinExistence type="predicted"/>
<dbReference type="InterPro" id="IPR036390">
    <property type="entry name" value="WH_DNA-bd_sf"/>
</dbReference>
<dbReference type="InterPro" id="IPR008920">
    <property type="entry name" value="TF_FadR/GntR_C"/>
</dbReference>
<dbReference type="InterPro" id="IPR000524">
    <property type="entry name" value="Tscrpt_reg_HTH_GntR"/>
</dbReference>
<dbReference type="GO" id="GO:0003677">
    <property type="term" value="F:DNA binding"/>
    <property type="evidence" value="ECO:0007669"/>
    <property type="project" value="UniProtKB-KW"/>
</dbReference>
<dbReference type="InterPro" id="IPR036388">
    <property type="entry name" value="WH-like_DNA-bd_sf"/>
</dbReference>
<dbReference type="Pfam" id="PF00392">
    <property type="entry name" value="GntR"/>
    <property type="match status" value="1"/>
</dbReference>
<dbReference type="InterPro" id="IPR011711">
    <property type="entry name" value="GntR_C"/>
</dbReference>
<comment type="function">
    <text evidence="5">Transcriptional repressor for the pyruvate dehydrogenase complex genes aceEF and lpd.</text>
</comment>
<dbReference type="PRINTS" id="PR00035">
    <property type="entry name" value="HTHGNTR"/>
</dbReference>
<keyword evidence="1" id="KW-0678">Repressor</keyword>
<dbReference type="Proteomes" id="UP000555393">
    <property type="component" value="Unassembled WGS sequence"/>
</dbReference>
<dbReference type="Pfam" id="PF07729">
    <property type="entry name" value="FCD"/>
    <property type="match status" value="1"/>
</dbReference>
<organism evidence="8 9">
    <name type="scientific">Paenochrobactrum gallinarii</name>
    <dbReference type="NCBI Taxonomy" id="643673"/>
    <lineage>
        <taxon>Bacteria</taxon>
        <taxon>Pseudomonadati</taxon>
        <taxon>Pseudomonadota</taxon>
        <taxon>Alphaproteobacteria</taxon>
        <taxon>Hyphomicrobiales</taxon>
        <taxon>Brucellaceae</taxon>
        <taxon>Paenochrobactrum</taxon>
    </lineage>
</organism>
<keyword evidence="4" id="KW-0804">Transcription</keyword>
<dbReference type="SUPFAM" id="SSF48008">
    <property type="entry name" value="GntR ligand-binding domain-like"/>
    <property type="match status" value="1"/>
</dbReference>
<evidence type="ECO:0000259" key="7">
    <source>
        <dbReference type="PROSITE" id="PS50949"/>
    </source>
</evidence>
<name>A0A841LQT4_9HYPH</name>
<dbReference type="PANTHER" id="PTHR43537:SF34">
    <property type="entry name" value="PYRUVATE DEHYDROGENASE COMPLEX REPRESSOR"/>
    <property type="match status" value="1"/>
</dbReference>
<evidence type="ECO:0000256" key="6">
    <source>
        <dbReference type="ARBA" id="ARBA00039592"/>
    </source>
</evidence>
<evidence type="ECO:0000313" key="8">
    <source>
        <dbReference type="EMBL" id="MBB6260445.1"/>
    </source>
</evidence>
<protein>
    <recommendedName>
        <fullName evidence="6">Pyruvate dehydrogenase complex repressor</fullName>
    </recommendedName>
</protein>
<dbReference type="AlphaFoldDB" id="A0A841LQT4"/>
<comment type="caution">
    <text evidence="8">The sequence shown here is derived from an EMBL/GenBank/DDBJ whole genome shotgun (WGS) entry which is preliminary data.</text>
</comment>
<dbReference type="CDD" id="cd07377">
    <property type="entry name" value="WHTH_GntR"/>
    <property type="match status" value="1"/>
</dbReference>
<keyword evidence="9" id="KW-1185">Reference proteome</keyword>
<evidence type="ECO:0000256" key="1">
    <source>
        <dbReference type="ARBA" id="ARBA00022491"/>
    </source>
</evidence>
<dbReference type="GO" id="GO:0003700">
    <property type="term" value="F:DNA-binding transcription factor activity"/>
    <property type="evidence" value="ECO:0007669"/>
    <property type="project" value="InterPro"/>
</dbReference>
<dbReference type="SMART" id="SM00345">
    <property type="entry name" value="HTH_GNTR"/>
    <property type="match status" value="1"/>
</dbReference>
<accession>A0A841LQT4</accession>
<keyword evidence="8" id="KW-0670">Pyruvate</keyword>
<sequence>MTETNSATIFTTIKSSKTSDEVVRQIEALILEGVLRGGDRLPSERELALQFDVSRPILRDALKRLELSGLVVTRHGDGTSIANVIGQVFSEPVVKLFPAHHKAAADYLEYRREIESIAAQYAAERATSADKALLTDLMEGMEKAHQAKDYALEAKLDVEFHNAIGECAHNIVLLHTLRSCYQLLNDGVFYNRSIVYDSAESSTRLLDQHKAIYLAIMAADKEAAAKAAASHIRFLEVQMDKKQRAMMRERTAQLRALQRGVATESPVDD</sequence>